<accession>X0TV71</accession>
<protein>
    <submittedName>
        <fullName evidence="1">Uncharacterized protein</fullName>
    </submittedName>
</protein>
<gene>
    <name evidence="1" type="ORF">S01H1_28472</name>
</gene>
<comment type="caution">
    <text evidence="1">The sequence shown here is derived from an EMBL/GenBank/DDBJ whole genome shotgun (WGS) entry which is preliminary data.</text>
</comment>
<evidence type="ECO:0000313" key="1">
    <source>
        <dbReference type="EMBL" id="GAF97458.1"/>
    </source>
</evidence>
<feature type="non-terminal residue" evidence="1">
    <location>
        <position position="139"/>
    </location>
</feature>
<dbReference type="AlphaFoldDB" id="X0TV71"/>
<organism evidence="1">
    <name type="scientific">marine sediment metagenome</name>
    <dbReference type="NCBI Taxonomy" id="412755"/>
    <lineage>
        <taxon>unclassified sequences</taxon>
        <taxon>metagenomes</taxon>
        <taxon>ecological metagenomes</taxon>
    </lineage>
</organism>
<proteinExistence type="predicted"/>
<dbReference type="EMBL" id="BARS01017403">
    <property type="protein sequence ID" value="GAF97458.1"/>
    <property type="molecule type" value="Genomic_DNA"/>
</dbReference>
<name>X0TV71_9ZZZZ</name>
<sequence length="139" mass="15028">MGHYDIDYREEDLVLINTAYNLINKGPDALGAFFVPGDAQRITAVRIHTAADWVADDPSGFSSAVHLTGMGLKNRDKNYAFPGPFAFTTPDNADTSSGAYVGDAVTYRCNIPVIGGNEIVAMGYYWGVLCNGVRCGVWL</sequence>
<reference evidence="1" key="1">
    <citation type="journal article" date="2014" name="Front. Microbiol.">
        <title>High frequency of phylogenetically diverse reductive dehalogenase-homologous genes in deep subseafloor sedimentary metagenomes.</title>
        <authorList>
            <person name="Kawai M."/>
            <person name="Futagami T."/>
            <person name="Toyoda A."/>
            <person name="Takaki Y."/>
            <person name="Nishi S."/>
            <person name="Hori S."/>
            <person name="Arai W."/>
            <person name="Tsubouchi T."/>
            <person name="Morono Y."/>
            <person name="Uchiyama I."/>
            <person name="Ito T."/>
            <person name="Fujiyama A."/>
            <person name="Inagaki F."/>
            <person name="Takami H."/>
        </authorList>
    </citation>
    <scope>NUCLEOTIDE SEQUENCE</scope>
    <source>
        <strain evidence="1">Expedition CK06-06</strain>
    </source>
</reference>